<evidence type="ECO:0000313" key="2">
    <source>
        <dbReference type="Proteomes" id="UP001167919"/>
    </source>
</evidence>
<evidence type="ECO:0000313" key="1">
    <source>
        <dbReference type="EMBL" id="MDN6900431.1"/>
    </source>
</evidence>
<dbReference type="InterPro" id="IPR015046">
    <property type="entry name" value="LciA_Immunity-like"/>
</dbReference>
<protein>
    <submittedName>
        <fullName evidence="1">Bacteriocin immunity protein</fullName>
    </submittedName>
</protein>
<name>A0AAJ1REI0_9LACO</name>
<dbReference type="CDD" id="cd21059">
    <property type="entry name" value="LciA-like"/>
    <property type="match status" value="1"/>
</dbReference>
<dbReference type="Proteomes" id="UP001167919">
    <property type="component" value="Unassembled WGS sequence"/>
</dbReference>
<dbReference type="Pfam" id="PF08951">
    <property type="entry name" value="EntA_Immun"/>
    <property type="match status" value="1"/>
</dbReference>
<gene>
    <name evidence="1" type="ORF">EVC35_05355</name>
</gene>
<sequence>MTFKKPDADWLHDSLSELLSNNIISDTEKSIFVSAKKALEKTKNDRSVVSLLKSQLTPLAINQKLTAVSVQFFNELSQRYIGPTGIGGRDVLFNI</sequence>
<proteinExistence type="predicted"/>
<reference evidence="1" key="1">
    <citation type="submission" date="2019-01" db="EMBL/GenBank/DDBJ databases">
        <title>Oenococcus sicerae UCMA17102.</title>
        <authorList>
            <person name="Cousin F.J."/>
            <person name="Le Guellec R."/>
            <person name="Cretenet M."/>
        </authorList>
    </citation>
    <scope>NUCLEOTIDE SEQUENCE</scope>
    <source>
        <strain evidence="1">UCMA17102</strain>
    </source>
</reference>
<accession>A0AAJ1REI0</accession>
<dbReference type="GO" id="GO:0030153">
    <property type="term" value="P:bacteriocin immunity"/>
    <property type="evidence" value="ECO:0007669"/>
    <property type="project" value="InterPro"/>
</dbReference>
<dbReference type="RefSeq" id="WP_301711175.1">
    <property type="nucleotide sequence ID" value="NZ_SDWY01000003.1"/>
</dbReference>
<organism evidence="1 2">
    <name type="scientific">Oenococcus sicerae</name>
    <dbReference type="NCBI Taxonomy" id="2203724"/>
    <lineage>
        <taxon>Bacteria</taxon>
        <taxon>Bacillati</taxon>
        <taxon>Bacillota</taxon>
        <taxon>Bacilli</taxon>
        <taxon>Lactobacillales</taxon>
        <taxon>Lactobacillaceae</taxon>
        <taxon>Oenococcus</taxon>
    </lineage>
</organism>
<comment type="caution">
    <text evidence="1">The sequence shown here is derived from an EMBL/GenBank/DDBJ whole genome shotgun (WGS) entry which is preliminary data.</text>
</comment>
<dbReference type="EMBL" id="SDWY01000003">
    <property type="protein sequence ID" value="MDN6900431.1"/>
    <property type="molecule type" value="Genomic_DNA"/>
</dbReference>
<dbReference type="AlphaFoldDB" id="A0AAJ1REI0"/>